<dbReference type="RefSeq" id="WP_009537064.1">
    <property type="nucleotide sequence ID" value="NZ_JH414505.1"/>
</dbReference>
<evidence type="ECO:0000256" key="1">
    <source>
        <dbReference type="SAM" id="Coils"/>
    </source>
</evidence>
<dbReference type="EMBL" id="AFZD01000020">
    <property type="protein sequence ID" value="EHL09863.1"/>
    <property type="molecule type" value="Genomic_DNA"/>
</dbReference>
<dbReference type="Proteomes" id="UP000003527">
    <property type="component" value="Unassembled WGS sequence"/>
</dbReference>
<protein>
    <submittedName>
        <fullName evidence="2">Uncharacterized protein</fullName>
    </submittedName>
</protein>
<accession>G9WWJ4</accession>
<gene>
    <name evidence="2" type="ORF">HMPREF9624_01278</name>
</gene>
<comment type="caution">
    <text evidence="2">The sequence shown here is derived from an EMBL/GenBank/DDBJ whole genome shotgun (WGS) entry which is preliminary data.</text>
</comment>
<proteinExistence type="predicted"/>
<keyword evidence="1" id="KW-0175">Coiled coil</keyword>
<name>G9WWJ4_9FIRM</name>
<organism evidence="2 3">
    <name type="scientific">Oribacterium asaccharolyticum ACB7</name>
    <dbReference type="NCBI Taxonomy" id="796944"/>
    <lineage>
        <taxon>Bacteria</taxon>
        <taxon>Bacillati</taxon>
        <taxon>Bacillota</taxon>
        <taxon>Clostridia</taxon>
        <taxon>Lachnospirales</taxon>
        <taxon>Lachnospiraceae</taxon>
        <taxon>Oribacterium</taxon>
    </lineage>
</organism>
<sequence length="167" mass="17555">MGFFDELGKKISDASQDVMQKGKEMADTAKFNSMIHDEEKKITAVYSKIGKKYFEDFKNAPAEGFKEFVDEIHAAQAKIAEIQEKLNALKNEGKAAAEAVATEAKEAVSNAANTAANVAEGAADAAAKAVNNVQNAAEGAADATAQAVNKAETAVENAVNENQSTGQ</sequence>
<keyword evidence="3" id="KW-1185">Reference proteome</keyword>
<feature type="coiled-coil region" evidence="1">
    <location>
        <begin position="65"/>
        <end position="99"/>
    </location>
</feature>
<dbReference type="AlphaFoldDB" id="G9WWJ4"/>
<dbReference type="PATRIC" id="fig|796944.3.peg.2022"/>
<evidence type="ECO:0000313" key="3">
    <source>
        <dbReference type="Proteomes" id="UP000003527"/>
    </source>
</evidence>
<reference evidence="2 3" key="1">
    <citation type="submission" date="2011-08" db="EMBL/GenBank/DDBJ databases">
        <title>The Genome Sequence of Oribacterium sp. ACB7.</title>
        <authorList>
            <consortium name="The Broad Institute Genome Sequencing Platform"/>
            <person name="Earl A."/>
            <person name="Ward D."/>
            <person name="Feldgarden M."/>
            <person name="Gevers D."/>
            <person name="Sizova M."/>
            <person name="Hazen A."/>
            <person name="Epstein S."/>
            <person name="Young S.K."/>
            <person name="Zeng Q."/>
            <person name="Gargeya S."/>
            <person name="Fitzgerald M."/>
            <person name="Haas B."/>
            <person name="Abouelleil A."/>
            <person name="Alvarado L."/>
            <person name="Arachchi H.M."/>
            <person name="Berlin A."/>
            <person name="Brown A."/>
            <person name="Chapman S.B."/>
            <person name="Chen Z."/>
            <person name="Dunbar C."/>
            <person name="Freedman E."/>
            <person name="Gearin G."/>
            <person name="Gellesch M."/>
            <person name="Goldberg J."/>
            <person name="Griggs A."/>
            <person name="Gujja S."/>
            <person name="Heiman D."/>
            <person name="Howarth C."/>
            <person name="Larson L."/>
            <person name="Lui A."/>
            <person name="MacDonald P.J.P."/>
            <person name="Montmayeur A."/>
            <person name="Murphy C."/>
            <person name="Neiman D."/>
            <person name="Pearson M."/>
            <person name="Priest M."/>
            <person name="Roberts A."/>
            <person name="Saif S."/>
            <person name="Shea T."/>
            <person name="Shenoy N."/>
            <person name="Sisk P."/>
            <person name="Stolte C."/>
            <person name="Sykes S."/>
            <person name="Wortman J."/>
            <person name="Nusbaum C."/>
            <person name="Birren B."/>
        </authorList>
    </citation>
    <scope>NUCLEOTIDE SEQUENCE [LARGE SCALE GENOMIC DNA]</scope>
    <source>
        <strain evidence="2 3">ACB7</strain>
    </source>
</reference>
<evidence type="ECO:0000313" key="2">
    <source>
        <dbReference type="EMBL" id="EHL09863.1"/>
    </source>
</evidence>
<dbReference type="HOGENOM" id="CLU_1693705_0_0_9"/>